<evidence type="ECO:0000313" key="3">
    <source>
        <dbReference type="Proteomes" id="UP000094565"/>
    </source>
</evidence>
<dbReference type="EMBL" id="CP014584">
    <property type="protein sequence ID" value="ANZ74491.1"/>
    <property type="molecule type" value="Genomic_DNA"/>
</dbReference>
<keyword evidence="3" id="KW-1185">Reference proteome</keyword>
<evidence type="ECO:0000259" key="1">
    <source>
        <dbReference type="PROSITE" id="PS50021"/>
    </source>
</evidence>
<protein>
    <submittedName>
        <fullName evidence="2">BA75_00627T0</fullName>
    </submittedName>
</protein>
<dbReference type="PRINTS" id="PR00888">
    <property type="entry name" value="SM22CALPONIN"/>
</dbReference>
<dbReference type="InterPro" id="IPR001715">
    <property type="entry name" value="CH_dom"/>
</dbReference>
<reference evidence="2 3" key="1">
    <citation type="submission" date="2016-02" db="EMBL/GenBank/DDBJ databases">
        <title>Comparative genomic and transcriptomic foundation for Pichia pastoris.</title>
        <authorList>
            <person name="Love K.R."/>
            <person name="Shah K.A."/>
            <person name="Whittaker C.A."/>
            <person name="Wu J."/>
            <person name="Bartlett M.C."/>
            <person name="Ma D."/>
            <person name="Leeson R.L."/>
            <person name="Priest M."/>
            <person name="Young S.K."/>
            <person name="Love J.C."/>
        </authorList>
    </citation>
    <scope>NUCLEOTIDE SEQUENCE [LARGE SCALE GENOMIC DNA]</scope>
    <source>
        <strain evidence="2 3">ATCC 28485</strain>
    </source>
</reference>
<dbReference type="SMART" id="SM00033">
    <property type="entry name" value="CH"/>
    <property type="match status" value="1"/>
</dbReference>
<organism evidence="2 3">
    <name type="scientific">Komagataella pastoris</name>
    <name type="common">Yeast</name>
    <name type="synonym">Pichia pastoris</name>
    <dbReference type="NCBI Taxonomy" id="4922"/>
    <lineage>
        <taxon>Eukaryota</taxon>
        <taxon>Fungi</taxon>
        <taxon>Dikarya</taxon>
        <taxon>Ascomycota</taxon>
        <taxon>Saccharomycotina</taxon>
        <taxon>Pichiomycetes</taxon>
        <taxon>Pichiales</taxon>
        <taxon>Pichiaceae</taxon>
        <taxon>Komagataella</taxon>
    </lineage>
</organism>
<dbReference type="PANTHER" id="PTHR47385:SF14">
    <property type="entry name" value="TRANSGELIN"/>
    <property type="match status" value="1"/>
</dbReference>
<dbReference type="GO" id="GO:0015629">
    <property type="term" value="C:actin cytoskeleton"/>
    <property type="evidence" value="ECO:0007669"/>
    <property type="project" value="TreeGrafter"/>
</dbReference>
<gene>
    <name evidence="2" type="primary">SCP1</name>
    <name evidence="2" type="ORF">ATY40_BA7500627</name>
</gene>
<dbReference type="Proteomes" id="UP000094565">
    <property type="component" value="Chromosome 1"/>
</dbReference>
<proteinExistence type="predicted"/>
<dbReference type="SUPFAM" id="SSF47576">
    <property type="entry name" value="Calponin-homology domain, CH-domain"/>
    <property type="match status" value="1"/>
</dbReference>
<accession>A0A1B2J925</accession>
<dbReference type="Gene3D" id="1.10.418.10">
    <property type="entry name" value="Calponin-like domain"/>
    <property type="match status" value="1"/>
</dbReference>
<dbReference type="GO" id="GO:0007015">
    <property type="term" value="P:actin filament organization"/>
    <property type="evidence" value="ECO:0007669"/>
    <property type="project" value="TreeGrafter"/>
</dbReference>
<sequence length="208" mass="24106">MSFRQELYSDLPKDVPSLDDDLQNSRLARYNNPKLISDIKKWLFDQMLRPLGKSIPDEEFIDKTDLIDLLRDGVYLCQLIDVIDPGKIKYKASKMPFVQMENIANFLQYAREVIGVPENELFQTVDLYEGKDPYQVAMTIQALSRQLTIKDKERFPNSIGPELVEKRKPPVPTKPTHLAGWSKHEYGYINKDVENVVFSGKRDITGRR</sequence>
<dbReference type="InterPro" id="IPR003096">
    <property type="entry name" value="SM22_calponin"/>
</dbReference>
<dbReference type="PANTHER" id="PTHR47385">
    <property type="entry name" value="CALPONIN"/>
    <property type="match status" value="1"/>
</dbReference>
<dbReference type="PROSITE" id="PS50021">
    <property type="entry name" value="CH"/>
    <property type="match status" value="1"/>
</dbReference>
<evidence type="ECO:0000313" key="2">
    <source>
        <dbReference type="EMBL" id="ANZ74491.1"/>
    </source>
</evidence>
<name>A0A1B2J925_PICPA</name>
<dbReference type="OrthoDB" id="21595at2759"/>
<dbReference type="InterPro" id="IPR050606">
    <property type="entry name" value="Calponin-like"/>
</dbReference>
<dbReference type="InterPro" id="IPR036872">
    <property type="entry name" value="CH_dom_sf"/>
</dbReference>
<dbReference type="AlphaFoldDB" id="A0A1B2J925"/>
<dbReference type="GO" id="GO:0051015">
    <property type="term" value="F:actin filament binding"/>
    <property type="evidence" value="ECO:0007669"/>
    <property type="project" value="TreeGrafter"/>
</dbReference>
<feature type="domain" description="Calponin-homology (CH)" evidence="1">
    <location>
        <begin position="33"/>
        <end position="147"/>
    </location>
</feature>
<dbReference type="Pfam" id="PF00307">
    <property type="entry name" value="CH"/>
    <property type="match status" value="1"/>
</dbReference>